<evidence type="ECO:0000313" key="8">
    <source>
        <dbReference type="EMBL" id="PJK30791.1"/>
    </source>
</evidence>
<gene>
    <name evidence="6" type="primary">rpsF</name>
    <name evidence="8" type="ORF">CVT23_05330</name>
</gene>
<proteinExistence type="inferred from homology"/>
<dbReference type="InterPro" id="IPR020814">
    <property type="entry name" value="Ribosomal_S6_plastid/chlpt"/>
</dbReference>
<protein>
    <recommendedName>
        <fullName evidence="5 6">Small ribosomal subunit protein bS6</fullName>
    </recommendedName>
</protein>
<keyword evidence="3 6" id="KW-0687">Ribonucleoprotein</keyword>
<accession>A0A2M9G507</accession>
<keyword evidence="6" id="KW-0699">rRNA-binding</keyword>
<dbReference type="InterPro" id="IPR014717">
    <property type="entry name" value="Transl_elong_EF1B/ribsomal_bS6"/>
</dbReference>
<evidence type="ECO:0000256" key="7">
    <source>
        <dbReference type="SAM" id="MobiDB-lite"/>
    </source>
</evidence>
<dbReference type="InterPro" id="IPR000529">
    <property type="entry name" value="Ribosomal_bS6"/>
</dbReference>
<dbReference type="PANTHER" id="PTHR21011">
    <property type="entry name" value="MITOCHONDRIAL 28S RIBOSOMAL PROTEIN S6"/>
    <property type="match status" value="1"/>
</dbReference>
<dbReference type="RefSeq" id="WP_109794263.1">
    <property type="nucleotide sequence ID" value="NZ_PHIG01000018.1"/>
</dbReference>
<dbReference type="NCBIfam" id="TIGR00166">
    <property type="entry name" value="S6"/>
    <property type="match status" value="1"/>
</dbReference>
<dbReference type="HAMAP" id="MF_00360">
    <property type="entry name" value="Ribosomal_bS6"/>
    <property type="match status" value="1"/>
</dbReference>
<dbReference type="GO" id="GO:0003735">
    <property type="term" value="F:structural constituent of ribosome"/>
    <property type="evidence" value="ECO:0007669"/>
    <property type="project" value="InterPro"/>
</dbReference>
<dbReference type="SUPFAM" id="SSF54995">
    <property type="entry name" value="Ribosomal protein S6"/>
    <property type="match status" value="1"/>
</dbReference>
<name>A0A2M9G507_9PROT</name>
<reference evidence="8 9" key="1">
    <citation type="submission" date="2017-11" db="EMBL/GenBank/DDBJ databases">
        <title>Draft genome sequence of Rhizobiales bacterium SY3-13.</title>
        <authorList>
            <person name="Sun C."/>
        </authorList>
    </citation>
    <scope>NUCLEOTIDE SEQUENCE [LARGE SCALE GENOMIC DNA]</scope>
    <source>
        <strain evidence="8 9">SY3-13</strain>
    </source>
</reference>
<comment type="caution">
    <text evidence="8">The sequence shown here is derived from an EMBL/GenBank/DDBJ whole genome shotgun (WGS) entry which is preliminary data.</text>
</comment>
<comment type="function">
    <text evidence="4 6">Binds together with bS18 to 16S ribosomal RNA.</text>
</comment>
<dbReference type="InterPro" id="IPR035980">
    <property type="entry name" value="Ribosomal_bS6_sf"/>
</dbReference>
<comment type="similarity">
    <text evidence="1 6">Belongs to the bacterial ribosomal protein bS6 family.</text>
</comment>
<dbReference type="Pfam" id="PF01250">
    <property type="entry name" value="Ribosomal_S6"/>
    <property type="match status" value="1"/>
</dbReference>
<evidence type="ECO:0000256" key="2">
    <source>
        <dbReference type="ARBA" id="ARBA00022980"/>
    </source>
</evidence>
<dbReference type="GO" id="GO:0070181">
    <property type="term" value="F:small ribosomal subunit rRNA binding"/>
    <property type="evidence" value="ECO:0007669"/>
    <property type="project" value="TreeGrafter"/>
</dbReference>
<keyword evidence="9" id="KW-1185">Reference proteome</keyword>
<keyword evidence="2 6" id="KW-0689">Ribosomal protein</keyword>
<sequence length="165" mass="18850">MAYYETVYIARPDISAQQVEQMNEEFNTLVQEQGGEIKKTEYWGLKSLAYKIKKNRKGHYVLFNLDAPAAALQEFERVMRLHDDVLRYMSIRMEELEEGPSAQMQSRGGGRDAGRGGRGGPRGDRDRGPRGDRDRGDRGDRDRGDRGDRGDRSERPARTKEGERA</sequence>
<evidence type="ECO:0000256" key="4">
    <source>
        <dbReference type="ARBA" id="ARBA00035104"/>
    </source>
</evidence>
<dbReference type="GO" id="GO:0022627">
    <property type="term" value="C:cytosolic small ribosomal subunit"/>
    <property type="evidence" value="ECO:0007669"/>
    <property type="project" value="TreeGrafter"/>
</dbReference>
<dbReference type="OrthoDB" id="9812702at2"/>
<evidence type="ECO:0000256" key="1">
    <source>
        <dbReference type="ARBA" id="ARBA00009512"/>
    </source>
</evidence>
<feature type="compositionally biased region" description="Basic and acidic residues" evidence="7">
    <location>
        <begin position="109"/>
        <end position="165"/>
    </location>
</feature>
<dbReference type="CDD" id="cd00473">
    <property type="entry name" value="bS6"/>
    <property type="match status" value="1"/>
</dbReference>
<dbReference type="PANTHER" id="PTHR21011:SF1">
    <property type="entry name" value="SMALL RIBOSOMAL SUBUNIT PROTEIN BS6M"/>
    <property type="match status" value="1"/>
</dbReference>
<feature type="region of interest" description="Disordered" evidence="7">
    <location>
        <begin position="95"/>
        <end position="165"/>
    </location>
</feature>
<dbReference type="Proteomes" id="UP000229498">
    <property type="component" value="Unassembled WGS sequence"/>
</dbReference>
<dbReference type="EMBL" id="PHIG01000018">
    <property type="protein sequence ID" value="PJK30791.1"/>
    <property type="molecule type" value="Genomic_DNA"/>
</dbReference>
<dbReference type="Gene3D" id="3.30.70.60">
    <property type="match status" value="1"/>
</dbReference>
<organism evidence="8 9">
    <name type="scientific">Minwuia thermotolerans</name>
    <dbReference type="NCBI Taxonomy" id="2056226"/>
    <lineage>
        <taxon>Bacteria</taxon>
        <taxon>Pseudomonadati</taxon>
        <taxon>Pseudomonadota</taxon>
        <taxon>Alphaproteobacteria</taxon>
        <taxon>Minwuiales</taxon>
        <taxon>Minwuiaceae</taxon>
        <taxon>Minwuia</taxon>
    </lineage>
</organism>
<evidence type="ECO:0000313" key="9">
    <source>
        <dbReference type="Proteomes" id="UP000229498"/>
    </source>
</evidence>
<evidence type="ECO:0000256" key="3">
    <source>
        <dbReference type="ARBA" id="ARBA00023274"/>
    </source>
</evidence>
<dbReference type="GO" id="GO:0006412">
    <property type="term" value="P:translation"/>
    <property type="evidence" value="ECO:0007669"/>
    <property type="project" value="UniProtKB-UniRule"/>
</dbReference>
<keyword evidence="6" id="KW-0694">RNA-binding</keyword>
<evidence type="ECO:0000256" key="5">
    <source>
        <dbReference type="ARBA" id="ARBA00035294"/>
    </source>
</evidence>
<dbReference type="AlphaFoldDB" id="A0A2M9G507"/>
<evidence type="ECO:0000256" key="6">
    <source>
        <dbReference type="HAMAP-Rule" id="MF_00360"/>
    </source>
</evidence>